<dbReference type="EMBL" id="DSKY01000014">
    <property type="protein sequence ID" value="HDY58934.1"/>
    <property type="molecule type" value="Genomic_DNA"/>
</dbReference>
<dbReference type="CDD" id="cd01949">
    <property type="entry name" value="GGDEF"/>
    <property type="match status" value="1"/>
</dbReference>
<feature type="domain" description="GGDEF" evidence="5">
    <location>
        <begin position="511"/>
        <end position="638"/>
    </location>
</feature>
<evidence type="ECO:0000259" key="4">
    <source>
        <dbReference type="PROSITE" id="PS50113"/>
    </source>
</evidence>
<dbReference type="InterPro" id="IPR035965">
    <property type="entry name" value="PAS-like_dom_sf"/>
</dbReference>
<name>A0A7V1EHR9_UNCW3</name>
<dbReference type="SUPFAM" id="SSF55073">
    <property type="entry name" value="Nucleotide cyclase"/>
    <property type="match status" value="1"/>
</dbReference>
<accession>A0A7V1EHR9</accession>
<dbReference type="PROSITE" id="PS50113">
    <property type="entry name" value="PAC"/>
    <property type="match status" value="1"/>
</dbReference>
<evidence type="ECO:0000259" key="5">
    <source>
        <dbReference type="PROSITE" id="PS50887"/>
    </source>
</evidence>
<dbReference type="SMART" id="SM00267">
    <property type="entry name" value="GGDEF"/>
    <property type="match status" value="1"/>
</dbReference>
<evidence type="ECO:0000313" key="6">
    <source>
        <dbReference type="EMBL" id="HDY58934.1"/>
    </source>
</evidence>
<comment type="caution">
    <text evidence="6">The sequence shown here is derived from an EMBL/GenBank/DDBJ whole genome shotgun (WGS) entry which is preliminary data.</text>
</comment>
<dbReference type="GO" id="GO:0006355">
    <property type="term" value="P:regulation of DNA-templated transcription"/>
    <property type="evidence" value="ECO:0007669"/>
    <property type="project" value="InterPro"/>
</dbReference>
<dbReference type="SMART" id="SM00091">
    <property type="entry name" value="PAS"/>
    <property type="match status" value="1"/>
</dbReference>
<dbReference type="Gene3D" id="6.10.340.10">
    <property type="match status" value="1"/>
</dbReference>
<dbReference type="InterPro" id="IPR000700">
    <property type="entry name" value="PAS-assoc_C"/>
</dbReference>
<dbReference type="Pfam" id="PF00989">
    <property type="entry name" value="PAS"/>
    <property type="match status" value="1"/>
</dbReference>
<dbReference type="Pfam" id="PF00990">
    <property type="entry name" value="GGDEF"/>
    <property type="match status" value="1"/>
</dbReference>
<dbReference type="PANTHER" id="PTHR44757">
    <property type="entry name" value="DIGUANYLATE CYCLASE DGCP"/>
    <property type="match status" value="1"/>
</dbReference>
<proteinExistence type="predicted"/>
<dbReference type="Gene3D" id="3.30.450.20">
    <property type="entry name" value="PAS domain"/>
    <property type="match status" value="1"/>
</dbReference>
<keyword evidence="1" id="KW-0175">Coiled coil</keyword>
<dbReference type="PROSITE" id="PS50887">
    <property type="entry name" value="GGDEF"/>
    <property type="match status" value="1"/>
</dbReference>
<feature type="transmembrane region" description="Helical" evidence="2">
    <location>
        <begin position="273"/>
        <end position="298"/>
    </location>
</feature>
<keyword evidence="2" id="KW-0812">Transmembrane</keyword>
<dbReference type="Pfam" id="PF05228">
    <property type="entry name" value="CHASE4"/>
    <property type="match status" value="1"/>
</dbReference>
<dbReference type="InterPro" id="IPR029787">
    <property type="entry name" value="Nucleotide_cyclase"/>
</dbReference>
<evidence type="ECO:0000259" key="3">
    <source>
        <dbReference type="PROSITE" id="PS50112"/>
    </source>
</evidence>
<dbReference type="AlphaFoldDB" id="A0A7V1EHR9"/>
<dbReference type="SUPFAM" id="SSF55785">
    <property type="entry name" value="PYP-like sensor domain (PAS domain)"/>
    <property type="match status" value="1"/>
</dbReference>
<feature type="coiled-coil region" evidence="1">
    <location>
        <begin position="337"/>
        <end position="364"/>
    </location>
</feature>
<organism evidence="6">
    <name type="scientific">candidate division WOR-3 bacterium</name>
    <dbReference type="NCBI Taxonomy" id="2052148"/>
    <lineage>
        <taxon>Bacteria</taxon>
        <taxon>Bacteria division WOR-3</taxon>
    </lineage>
</organism>
<reference evidence="6" key="1">
    <citation type="journal article" date="2020" name="mSystems">
        <title>Genome- and Community-Level Interaction Insights into Carbon Utilization and Element Cycling Functions of Hydrothermarchaeota in Hydrothermal Sediment.</title>
        <authorList>
            <person name="Zhou Z."/>
            <person name="Liu Y."/>
            <person name="Xu W."/>
            <person name="Pan J."/>
            <person name="Luo Z.H."/>
            <person name="Li M."/>
        </authorList>
    </citation>
    <scope>NUCLEOTIDE SEQUENCE [LARGE SCALE GENOMIC DNA]</scope>
    <source>
        <strain evidence="6">SpSt-258</strain>
    </source>
</reference>
<dbReference type="NCBIfam" id="TIGR00229">
    <property type="entry name" value="sensory_box"/>
    <property type="match status" value="1"/>
</dbReference>
<dbReference type="InterPro" id="IPR007892">
    <property type="entry name" value="CHASE4"/>
</dbReference>
<dbReference type="InterPro" id="IPR043128">
    <property type="entry name" value="Rev_trsase/Diguanyl_cyclase"/>
</dbReference>
<evidence type="ECO:0000256" key="2">
    <source>
        <dbReference type="SAM" id="Phobius"/>
    </source>
</evidence>
<sequence length="638" mass="73942">MMNKLSFSNLSIKRKVFAYIFLSTVLLLCGAIIFTRSVLTNQFKTLAQNQIEQKIEMVHKLLESEIERLVQINADWGAWDETYHFIQNRNEEYKRNNLILSSFTTLGLKILIYFDLNKNIIYAGEYNPEKELIIYPDTGICQQISNVLFNEGLRKHLIEGEMTILRNEPLIVSAESILTSQHKGPVKGYLVMARNLNLKPLMDLTGLTINIDYEDDPFICKLETTQEHILKTDIKRDSITASHKFYDVLNQRMLRVNVSEENKIARQGNRVSFYILCAIIIFGFFIFLSSTIGLNNIIIKPLLGISRQLKEIDLNNIEKNIVLPEARGEIFNLATDINNMLNVIEKQKKEVFESEERYRDLVENAEVGILVDDINGNVIYYNDKLAKIFGYTLDEFKKLKLQDYIHPDYLNIIREYHRSRVRGEDAPSRYEIKGSSKDGKIINLEVNTIILKKDDKMVGTRNYIIDITYRKKLEEKLTTQSITDELTGMLNRRGFKTFAEQQIEVAKKTKKGFYLFYCDINNMKIINDKYGHSTGDIILKETAHILKSSFRKSDIIARVGGDEFILIANEAQPESINVMLNRLKTNIEKINESNNHPALSLSIGYAYFDPNDSKMLDDIINIADKMMYEEKQKFKDKR</sequence>
<dbReference type="PROSITE" id="PS50112">
    <property type="entry name" value="PAS"/>
    <property type="match status" value="1"/>
</dbReference>
<keyword evidence="2" id="KW-1133">Transmembrane helix</keyword>
<dbReference type="PANTHER" id="PTHR44757:SF2">
    <property type="entry name" value="BIOFILM ARCHITECTURE MAINTENANCE PROTEIN MBAA"/>
    <property type="match status" value="1"/>
</dbReference>
<dbReference type="InterPro" id="IPR000160">
    <property type="entry name" value="GGDEF_dom"/>
</dbReference>
<feature type="domain" description="PAC" evidence="4">
    <location>
        <begin position="428"/>
        <end position="479"/>
    </location>
</feature>
<feature type="domain" description="PAS" evidence="3">
    <location>
        <begin position="354"/>
        <end position="424"/>
    </location>
</feature>
<protein>
    <submittedName>
        <fullName evidence="6">Diguanylate cyclase</fullName>
    </submittedName>
</protein>
<keyword evidence="2" id="KW-0472">Membrane</keyword>
<dbReference type="Gene3D" id="3.30.70.270">
    <property type="match status" value="1"/>
</dbReference>
<dbReference type="CDD" id="cd00130">
    <property type="entry name" value="PAS"/>
    <property type="match status" value="1"/>
</dbReference>
<dbReference type="InterPro" id="IPR052155">
    <property type="entry name" value="Biofilm_reg_signaling"/>
</dbReference>
<dbReference type="InterPro" id="IPR000014">
    <property type="entry name" value="PAS"/>
</dbReference>
<evidence type="ECO:0000256" key="1">
    <source>
        <dbReference type="SAM" id="Coils"/>
    </source>
</evidence>
<dbReference type="NCBIfam" id="TIGR00254">
    <property type="entry name" value="GGDEF"/>
    <property type="match status" value="1"/>
</dbReference>
<dbReference type="InterPro" id="IPR013767">
    <property type="entry name" value="PAS_fold"/>
</dbReference>
<gene>
    <name evidence="6" type="ORF">ENP86_05215</name>
</gene>